<name>A0A164THX5_9AGAM</name>
<dbReference type="AlphaFoldDB" id="A0A164THX5"/>
<accession>A0A164THX5</accession>
<organism evidence="3 4">
    <name type="scientific">Sistotremastrum niveocremeum HHB9708</name>
    <dbReference type="NCBI Taxonomy" id="1314777"/>
    <lineage>
        <taxon>Eukaryota</taxon>
        <taxon>Fungi</taxon>
        <taxon>Dikarya</taxon>
        <taxon>Basidiomycota</taxon>
        <taxon>Agaricomycotina</taxon>
        <taxon>Agaricomycetes</taxon>
        <taxon>Sistotremastrales</taxon>
        <taxon>Sistotremastraceae</taxon>
        <taxon>Sertulicium</taxon>
        <taxon>Sertulicium niveocremeum</taxon>
    </lineage>
</organism>
<evidence type="ECO:0000256" key="2">
    <source>
        <dbReference type="SAM" id="Phobius"/>
    </source>
</evidence>
<protein>
    <submittedName>
        <fullName evidence="3">Uncharacterized protein</fullName>
    </submittedName>
</protein>
<keyword evidence="2" id="KW-0472">Membrane</keyword>
<feature type="transmembrane region" description="Helical" evidence="2">
    <location>
        <begin position="246"/>
        <end position="265"/>
    </location>
</feature>
<keyword evidence="2" id="KW-1133">Transmembrane helix</keyword>
<evidence type="ECO:0000313" key="4">
    <source>
        <dbReference type="Proteomes" id="UP000076722"/>
    </source>
</evidence>
<feature type="transmembrane region" description="Helical" evidence="2">
    <location>
        <begin position="178"/>
        <end position="197"/>
    </location>
</feature>
<dbReference type="Proteomes" id="UP000076722">
    <property type="component" value="Unassembled WGS sequence"/>
</dbReference>
<evidence type="ECO:0000256" key="1">
    <source>
        <dbReference type="SAM" id="MobiDB-lite"/>
    </source>
</evidence>
<feature type="transmembrane region" description="Helical" evidence="2">
    <location>
        <begin position="139"/>
        <end position="158"/>
    </location>
</feature>
<feature type="region of interest" description="Disordered" evidence="1">
    <location>
        <begin position="1"/>
        <end position="56"/>
    </location>
</feature>
<sequence>MPPKTSDRTRQGHITAFPGALVLSNGQGTPEPQLPHTSPSPSTQPEPPRPSYSDAVSDRVSFPANVQGHSTGTRALGSEPQLHTLPAQRHTWNYQESIEDERFQSPQEFPAITSQKKKATSRNNKRQTKSLINDMQMDIKHIAITTFIHATVVCAKIYPLALPETNSAPSNLFHTSEILWKLGIMLSLFGVIINQFIPDIAKQAITTFRSTLVTKTVMVAPKSVLHLGAIFTLNSIIFHLAETHKAWLILLLLNPVTLAFWILGITQDCCAVGKAVARAKRRAQPQSRKQGHV</sequence>
<keyword evidence="2" id="KW-0812">Transmembrane</keyword>
<gene>
    <name evidence="3" type="ORF">SISNIDRAFT_455544</name>
</gene>
<reference evidence="3 4" key="1">
    <citation type="journal article" date="2016" name="Mol. Biol. Evol.">
        <title>Comparative Genomics of Early-Diverging Mushroom-Forming Fungi Provides Insights into the Origins of Lignocellulose Decay Capabilities.</title>
        <authorList>
            <person name="Nagy L.G."/>
            <person name="Riley R."/>
            <person name="Tritt A."/>
            <person name="Adam C."/>
            <person name="Daum C."/>
            <person name="Floudas D."/>
            <person name="Sun H."/>
            <person name="Yadav J.S."/>
            <person name="Pangilinan J."/>
            <person name="Larsson K.H."/>
            <person name="Matsuura K."/>
            <person name="Barry K."/>
            <person name="Labutti K."/>
            <person name="Kuo R."/>
            <person name="Ohm R.A."/>
            <person name="Bhattacharya S.S."/>
            <person name="Shirouzu T."/>
            <person name="Yoshinaga Y."/>
            <person name="Martin F.M."/>
            <person name="Grigoriev I.V."/>
            <person name="Hibbett D.S."/>
        </authorList>
    </citation>
    <scope>NUCLEOTIDE SEQUENCE [LARGE SCALE GENOMIC DNA]</scope>
    <source>
        <strain evidence="3 4">HHB9708</strain>
    </source>
</reference>
<keyword evidence="4" id="KW-1185">Reference proteome</keyword>
<feature type="compositionally biased region" description="Basic and acidic residues" evidence="1">
    <location>
        <begin position="1"/>
        <end position="10"/>
    </location>
</feature>
<proteinExistence type="predicted"/>
<feature type="transmembrane region" description="Helical" evidence="2">
    <location>
        <begin position="218"/>
        <end position="240"/>
    </location>
</feature>
<dbReference type="EMBL" id="KV419410">
    <property type="protein sequence ID" value="KZS92378.1"/>
    <property type="molecule type" value="Genomic_DNA"/>
</dbReference>
<evidence type="ECO:0000313" key="3">
    <source>
        <dbReference type="EMBL" id="KZS92378.1"/>
    </source>
</evidence>